<evidence type="ECO:0000256" key="1">
    <source>
        <dbReference type="SAM" id="MobiDB-lite"/>
    </source>
</evidence>
<dbReference type="AlphaFoldDB" id="A0A9Q0DA40"/>
<feature type="compositionally biased region" description="Acidic residues" evidence="1">
    <location>
        <begin position="1"/>
        <end position="15"/>
    </location>
</feature>
<accession>A0A9Q0DA40</accession>
<feature type="compositionally biased region" description="Polar residues" evidence="1">
    <location>
        <begin position="22"/>
        <end position="38"/>
    </location>
</feature>
<reference evidence="2" key="1">
    <citation type="submission" date="2022-07" db="EMBL/GenBank/DDBJ databases">
        <title>Chromosome-level genome of Muraenolepis orangiensis.</title>
        <authorList>
            <person name="Kim J."/>
        </authorList>
    </citation>
    <scope>NUCLEOTIDE SEQUENCE</scope>
    <source>
        <strain evidence="2">KU_S4_2022</strain>
        <tissue evidence="2">Muscle</tissue>
    </source>
</reference>
<name>A0A9Q0DA40_9TELE</name>
<evidence type="ECO:0000313" key="2">
    <source>
        <dbReference type="EMBL" id="KAJ3583220.1"/>
    </source>
</evidence>
<dbReference type="EMBL" id="JANIIK010000503">
    <property type="protein sequence ID" value="KAJ3583220.1"/>
    <property type="molecule type" value="Genomic_DNA"/>
</dbReference>
<proteinExistence type="predicted"/>
<sequence length="131" mass="13939">MQAGDEVDSEEDDDSLDQRSDVAQSDSLTVTTSSQSSHPVPEQDVDHTVVDSAESPPQCSEDMVHPDSDSPDADLAPPETVHPDETPLITDPTDTDAPETVIPDSDCPDFDVPGPLAQMICTQPSRQSHGS</sequence>
<gene>
    <name evidence="2" type="ORF">NHX12_034174</name>
</gene>
<keyword evidence="3" id="KW-1185">Reference proteome</keyword>
<comment type="caution">
    <text evidence="2">The sequence shown here is derived from an EMBL/GenBank/DDBJ whole genome shotgun (WGS) entry which is preliminary data.</text>
</comment>
<evidence type="ECO:0000313" key="3">
    <source>
        <dbReference type="Proteomes" id="UP001148018"/>
    </source>
</evidence>
<dbReference type="Proteomes" id="UP001148018">
    <property type="component" value="Unassembled WGS sequence"/>
</dbReference>
<feature type="region of interest" description="Disordered" evidence="1">
    <location>
        <begin position="1"/>
        <end position="116"/>
    </location>
</feature>
<protein>
    <submittedName>
        <fullName evidence="2">Uncharacterized protein</fullName>
    </submittedName>
</protein>
<organism evidence="2 3">
    <name type="scientific">Muraenolepis orangiensis</name>
    <name type="common">Patagonian moray cod</name>
    <dbReference type="NCBI Taxonomy" id="630683"/>
    <lineage>
        <taxon>Eukaryota</taxon>
        <taxon>Metazoa</taxon>
        <taxon>Chordata</taxon>
        <taxon>Craniata</taxon>
        <taxon>Vertebrata</taxon>
        <taxon>Euteleostomi</taxon>
        <taxon>Actinopterygii</taxon>
        <taxon>Neopterygii</taxon>
        <taxon>Teleostei</taxon>
        <taxon>Neoteleostei</taxon>
        <taxon>Acanthomorphata</taxon>
        <taxon>Zeiogadaria</taxon>
        <taxon>Gadariae</taxon>
        <taxon>Gadiformes</taxon>
        <taxon>Muraenolepidoidei</taxon>
        <taxon>Muraenolepididae</taxon>
        <taxon>Muraenolepis</taxon>
    </lineage>
</organism>